<keyword evidence="2" id="KW-1133">Transmembrane helix</keyword>
<feature type="transmembrane region" description="Helical" evidence="2">
    <location>
        <begin position="526"/>
        <end position="549"/>
    </location>
</feature>
<feature type="region of interest" description="Disordered" evidence="1">
    <location>
        <begin position="221"/>
        <end position="241"/>
    </location>
</feature>
<dbReference type="RefSeq" id="XP_025354301.1">
    <property type="nucleotide sequence ID" value="XM_025501843.1"/>
</dbReference>
<dbReference type="PANTHER" id="PTHR40407:SF1">
    <property type="entry name" value="HEPARAN-ALPHA-GLUCOSAMINIDE N-ACETYLTRANSFERASE CATALYTIC DOMAIN-CONTAINING PROTEIN"/>
    <property type="match status" value="1"/>
</dbReference>
<keyword evidence="2" id="KW-0472">Membrane</keyword>
<gene>
    <name evidence="3" type="ORF">FA14DRAFT_191095</name>
</gene>
<feature type="transmembrane region" description="Helical" evidence="2">
    <location>
        <begin position="104"/>
        <end position="129"/>
    </location>
</feature>
<dbReference type="AlphaFoldDB" id="A0A316V8S4"/>
<feature type="transmembrane region" description="Helical" evidence="2">
    <location>
        <begin position="441"/>
        <end position="467"/>
    </location>
</feature>
<evidence type="ECO:0000256" key="1">
    <source>
        <dbReference type="SAM" id="MobiDB-lite"/>
    </source>
</evidence>
<dbReference type="InParanoid" id="A0A316V8S4"/>
<keyword evidence="4" id="KW-1185">Reference proteome</keyword>
<feature type="transmembrane region" description="Helical" evidence="2">
    <location>
        <begin position="176"/>
        <end position="201"/>
    </location>
</feature>
<sequence length="568" mass="62257">MTSVSRNGASANAATERTPLLSTATQETQLTLPERNATFTKKIATPARQIAPDLLRGLLMIFMAEDHVNVTVKGYPHGTALGSEDASKQIPGWTNTLGYVMRTISHLCASGFALLLGMGIAFFIASRATKVNRDGTRKEGWKAMQYMKHIVQRTLAIVAANYAASAMILFQGFWLANIVLVALAFDYLVVGTLAVLLMFAVEPICQHIWAKILSEGREDADCSNEETEATNTAVDPTPSPSQRAAFHSANLLLLVLGAFTLFLTVQVDPKHGDCKRSSTSDLVGEGDVQLFMHEAMFSTTSKPPPSKWLIDRNCSNNNLTLLWNLLFYPTNCRGIVSGFPPMGWLPFAIFGLLYGRLLLARTHAAQRRSSSNKTVQEALHNITLEAVLAIIFAGLFVGTRLLHFGNLSENCLPGSTSKKNPYLESIKAFFYVVKYPPSPSFAFLTLSGNFALLVLFAITTSSVLSPSRLVNALRSDANPLLVFGRQSLFFYVIHLLLASFGGPLIAKSPLAHKIKKGDWDGETGEYGVGLGYAFFASYALLLCIMYPLCKAYAKFKSRQSSDSIWRFF</sequence>
<evidence type="ECO:0000256" key="2">
    <source>
        <dbReference type="SAM" id="Phobius"/>
    </source>
</evidence>
<protein>
    <recommendedName>
        <fullName evidence="5">Heparan-alpha-glucosaminide N-acetyltransferase catalytic domain-containing protein</fullName>
    </recommendedName>
</protein>
<feature type="transmembrane region" description="Helical" evidence="2">
    <location>
        <begin position="249"/>
        <end position="267"/>
    </location>
</feature>
<feature type="transmembrane region" description="Helical" evidence="2">
    <location>
        <begin position="150"/>
        <end position="170"/>
    </location>
</feature>
<evidence type="ECO:0000313" key="4">
    <source>
        <dbReference type="Proteomes" id="UP000245771"/>
    </source>
</evidence>
<evidence type="ECO:0000313" key="3">
    <source>
        <dbReference type="EMBL" id="PWN33999.1"/>
    </source>
</evidence>
<feature type="region of interest" description="Disordered" evidence="1">
    <location>
        <begin position="1"/>
        <end position="26"/>
    </location>
</feature>
<evidence type="ECO:0008006" key="5">
    <source>
        <dbReference type="Google" id="ProtNLM"/>
    </source>
</evidence>
<dbReference type="PANTHER" id="PTHR40407">
    <property type="entry name" value="MEMBRANE PROTEIN-LIKE PROTEIN"/>
    <property type="match status" value="1"/>
</dbReference>
<dbReference type="EMBL" id="KZ819604">
    <property type="protein sequence ID" value="PWN33999.1"/>
    <property type="molecule type" value="Genomic_DNA"/>
</dbReference>
<dbReference type="STRING" id="1280837.A0A316V8S4"/>
<dbReference type="GeneID" id="37023624"/>
<feature type="transmembrane region" description="Helical" evidence="2">
    <location>
        <begin position="488"/>
        <end position="506"/>
    </location>
</feature>
<feature type="transmembrane region" description="Helical" evidence="2">
    <location>
        <begin position="343"/>
        <end position="359"/>
    </location>
</feature>
<dbReference type="OrthoDB" id="2505607at2759"/>
<name>A0A316V8S4_9BASI</name>
<keyword evidence="2" id="KW-0812">Transmembrane</keyword>
<proteinExistence type="predicted"/>
<organism evidence="3 4">
    <name type="scientific">Meira miltonrushii</name>
    <dbReference type="NCBI Taxonomy" id="1280837"/>
    <lineage>
        <taxon>Eukaryota</taxon>
        <taxon>Fungi</taxon>
        <taxon>Dikarya</taxon>
        <taxon>Basidiomycota</taxon>
        <taxon>Ustilaginomycotina</taxon>
        <taxon>Exobasidiomycetes</taxon>
        <taxon>Exobasidiales</taxon>
        <taxon>Brachybasidiaceae</taxon>
        <taxon>Meira</taxon>
    </lineage>
</organism>
<reference evidence="3 4" key="1">
    <citation type="journal article" date="2018" name="Mol. Biol. Evol.">
        <title>Broad Genomic Sampling Reveals a Smut Pathogenic Ancestry of the Fungal Clade Ustilaginomycotina.</title>
        <authorList>
            <person name="Kijpornyongpan T."/>
            <person name="Mondo S.J."/>
            <person name="Barry K."/>
            <person name="Sandor L."/>
            <person name="Lee J."/>
            <person name="Lipzen A."/>
            <person name="Pangilinan J."/>
            <person name="LaButti K."/>
            <person name="Hainaut M."/>
            <person name="Henrissat B."/>
            <person name="Grigoriev I.V."/>
            <person name="Spatafora J.W."/>
            <person name="Aime M.C."/>
        </authorList>
    </citation>
    <scope>NUCLEOTIDE SEQUENCE [LARGE SCALE GENOMIC DNA]</scope>
    <source>
        <strain evidence="3 4">MCA 3882</strain>
    </source>
</reference>
<accession>A0A316V8S4</accession>
<dbReference type="Proteomes" id="UP000245771">
    <property type="component" value="Unassembled WGS sequence"/>
</dbReference>
<feature type="transmembrane region" description="Helical" evidence="2">
    <location>
        <begin position="379"/>
        <end position="398"/>
    </location>
</feature>